<gene>
    <name evidence="11" type="ORF">H0G86_010550</name>
</gene>
<evidence type="ECO:0000256" key="3">
    <source>
        <dbReference type="ARBA" id="ARBA00022617"/>
    </source>
</evidence>
<dbReference type="Proteomes" id="UP000826661">
    <property type="component" value="Chromosome VI"/>
</dbReference>
<dbReference type="InterPro" id="IPR002401">
    <property type="entry name" value="Cyt_P450_E_grp-I"/>
</dbReference>
<dbReference type="GO" id="GO:0004497">
    <property type="term" value="F:monooxygenase activity"/>
    <property type="evidence" value="ECO:0007669"/>
    <property type="project" value="UniProtKB-KW"/>
</dbReference>
<dbReference type="PROSITE" id="PS00086">
    <property type="entry name" value="CYTOCHROME_P450"/>
    <property type="match status" value="1"/>
</dbReference>
<dbReference type="SUPFAM" id="SSF48264">
    <property type="entry name" value="Cytochrome P450"/>
    <property type="match status" value="1"/>
</dbReference>
<evidence type="ECO:0000256" key="2">
    <source>
        <dbReference type="ARBA" id="ARBA00010617"/>
    </source>
</evidence>
<evidence type="ECO:0008006" key="13">
    <source>
        <dbReference type="Google" id="ProtNLM"/>
    </source>
</evidence>
<evidence type="ECO:0000256" key="1">
    <source>
        <dbReference type="ARBA" id="ARBA00001971"/>
    </source>
</evidence>
<dbReference type="GO" id="GO:0020037">
    <property type="term" value="F:heme binding"/>
    <property type="evidence" value="ECO:0007669"/>
    <property type="project" value="InterPro"/>
</dbReference>
<evidence type="ECO:0000256" key="10">
    <source>
        <dbReference type="SAM" id="MobiDB-lite"/>
    </source>
</evidence>
<dbReference type="GO" id="GO:0016705">
    <property type="term" value="F:oxidoreductase activity, acting on paired donors, with incorporation or reduction of molecular oxygen"/>
    <property type="evidence" value="ECO:0007669"/>
    <property type="project" value="InterPro"/>
</dbReference>
<accession>A0A8G0LKB2</accession>
<evidence type="ECO:0000313" key="11">
    <source>
        <dbReference type="EMBL" id="QYT03602.1"/>
    </source>
</evidence>
<keyword evidence="12" id="KW-1185">Reference proteome</keyword>
<comment type="similarity">
    <text evidence="2 9">Belongs to the cytochrome P450 family.</text>
</comment>
<sequence>MKVKKRLETGSNRPDFMTSMTTKRNGESLTFEELTSNASILIIAGSETTATALSAAAYYLGLFPEVQAKLAKEVRTTFNSAEDITITSVQHLTYMLAVLDEVMRMYPPVVSGLPRLTAEGGAMIAGEYVPEDTIVEVWQWPLFHNPNYWTQPDDFIPERWLGDPNFANDRRECFQPFSTGPRNCIGKNLAYSEMRLILARVIMQYDIKLAEGTEGWDDRSKTYSLWEKGPVNVYMIPRKVE</sequence>
<reference evidence="11 12" key="1">
    <citation type="journal article" date="2021" name="BMC Genomics">
        <title>Telomere-to-telomere genome assembly of asparaginase-producing Trichoderma simmonsii.</title>
        <authorList>
            <person name="Chung D."/>
            <person name="Kwon Y.M."/>
            <person name="Yang Y."/>
        </authorList>
    </citation>
    <scope>NUCLEOTIDE SEQUENCE [LARGE SCALE GENOMIC DNA]</scope>
    <source>
        <strain evidence="11 12">GH-Sj1</strain>
    </source>
</reference>
<organism evidence="11 12">
    <name type="scientific">Trichoderma simmonsii</name>
    <dbReference type="NCBI Taxonomy" id="1491479"/>
    <lineage>
        <taxon>Eukaryota</taxon>
        <taxon>Fungi</taxon>
        <taxon>Dikarya</taxon>
        <taxon>Ascomycota</taxon>
        <taxon>Pezizomycotina</taxon>
        <taxon>Sordariomycetes</taxon>
        <taxon>Hypocreomycetidae</taxon>
        <taxon>Hypocreales</taxon>
        <taxon>Hypocreaceae</taxon>
        <taxon>Trichoderma</taxon>
    </lineage>
</organism>
<keyword evidence="4 8" id="KW-0479">Metal-binding</keyword>
<dbReference type="Pfam" id="PF00067">
    <property type="entry name" value="p450"/>
    <property type="match status" value="1"/>
</dbReference>
<dbReference type="PRINTS" id="PR00463">
    <property type="entry name" value="EP450I"/>
</dbReference>
<keyword evidence="3 8" id="KW-0349">Heme</keyword>
<keyword evidence="6 8" id="KW-0408">Iron</keyword>
<dbReference type="PANTHER" id="PTHR24305:SF230">
    <property type="entry name" value="P450, PUTATIVE (EUROFUNG)-RELATED"/>
    <property type="match status" value="1"/>
</dbReference>
<keyword evidence="5 9" id="KW-0560">Oxidoreductase</keyword>
<evidence type="ECO:0000256" key="9">
    <source>
        <dbReference type="RuleBase" id="RU000461"/>
    </source>
</evidence>
<dbReference type="PRINTS" id="PR00385">
    <property type="entry name" value="P450"/>
</dbReference>
<protein>
    <recommendedName>
        <fullName evidence="13">Cytochrome P450 monooxygenase</fullName>
    </recommendedName>
</protein>
<feature type="region of interest" description="Disordered" evidence="10">
    <location>
        <begin position="1"/>
        <end position="22"/>
    </location>
</feature>
<comment type="cofactor">
    <cofactor evidence="1 8">
        <name>heme</name>
        <dbReference type="ChEBI" id="CHEBI:30413"/>
    </cofactor>
</comment>
<dbReference type="InterPro" id="IPR036396">
    <property type="entry name" value="Cyt_P450_sf"/>
</dbReference>
<evidence type="ECO:0000256" key="8">
    <source>
        <dbReference type="PIRSR" id="PIRSR602401-1"/>
    </source>
</evidence>
<dbReference type="AlphaFoldDB" id="A0A8G0LKB2"/>
<dbReference type="EMBL" id="CP075869">
    <property type="protein sequence ID" value="QYT03602.1"/>
    <property type="molecule type" value="Genomic_DNA"/>
</dbReference>
<dbReference type="InterPro" id="IPR017972">
    <property type="entry name" value="Cyt_P450_CS"/>
</dbReference>
<name>A0A8G0LKB2_9HYPO</name>
<dbReference type="PANTHER" id="PTHR24305">
    <property type="entry name" value="CYTOCHROME P450"/>
    <property type="match status" value="1"/>
</dbReference>
<dbReference type="InterPro" id="IPR050121">
    <property type="entry name" value="Cytochrome_P450_monoxygenase"/>
</dbReference>
<evidence type="ECO:0000256" key="4">
    <source>
        <dbReference type="ARBA" id="ARBA00022723"/>
    </source>
</evidence>
<evidence type="ECO:0000256" key="6">
    <source>
        <dbReference type="ARBA" id="ARBA00023004"/>
    </source>
</evidence>
<dbReference type="InterPro" id="IPR001128">
    <property type="entry name" value="Cyt_P450"/>
</dbReference>
<evidence type="ECO:0000256" key="7">
    <source>
        <dbReference type="ARBA" id="ARBA00023033"/>
    </source>
</evidence>
<proteinExistence type="inferred from homology"/>
<feature type="binding site" description="axial binding residue" evidence="8">
    <location>
        <position position="184"/>
    </location>
    <ligand>
        <name>heme</name>
        <dbReference type="ChEBI" id="CHEBI:30413"/>
    </ligand>
    <ligandPart>
        <name>Fe</name>
        <dbReference type="ChEBI" id="CHEBI:18248"/>
    </ligandPart>
</feature>
<dbReference type="Gene3D" id="1.10.630.10">
    <property type="entry name" value="Cytochrome P450"/>
    <property type="match status" value="1"/>
</dbReference>
<evidence type="ECO:0000313" key="12">
    <source>
        <dbReference type="Proteomes" id="UP000826661"/>
    </source>
</evidence>
<dbReference type="GO" id="GO:0005506">
    <property type="term" value="F:iron ion binding"/>
    <property type="evidence" value="ECO:0007669"/>
    <property type="project" value="InterPro"/>
</dbReference>
<keyword evidence="7 9" id="KW-0503">Monooxygenase</keyword>
<evidence type="ECO:0000256" key="5">
    <source>
        <dbReference type="ARBA" id="ARBA00023002"/>
    </source>
</evidence>